<dbReference type="EMBL" id="KQ981215">
    <property type="protein sequence ID" value="KYN44548.1"/>
    <property type="molecule type" value="Genomic_DNA"/>
</dbReference>
<name>A0A195FVR0_9HYME</name>
<feature type="non-terminal residue" evidence="1">
    <location>
        <position position="1"/>
    </location>
</feature>
<evidence type="ECO:0000313" key="1">
    <source>
        <dbReference type="EMBL" id="KYN44548.1"/>
    </source>
</evidence>
<evidence type="ECO:0000313" key="2">
    <source>
        <dbReference type="Proteomes" id="UP000078541"/>
    </source>
</evidence>
<protein>
    <submittedName>
        <fullName evidence="1">Uncharacterized protein</fullName>
    </submittedName>
</protein>
<keyword evidence="2" id="KW-1185">Reference proteome</keyword>
<gene>
    <name evidence="1" type="ORF">ALC56_00991</name>
</gene>
<reference evidence="1 2" key="1">
    <citation type="submission" date="2016-03" db="EMBL/GenBank/DDBJ databases">
        <title>Trachymyrmex septentrionalis WGS genome.</title>
        <authorList>
            <person name="Nygaard S."/>
            <person name="Hu H."/>
            <person name="Boomsma J."/>
            <person name="Zhang G."/>
        </authorList>
    </citation>
    <scope>NUCLEOTIDE SEQUENCE [LARGE SCALE GENOMIC DNA]</scope>
    <source>
        <strain evidence="1">Tsep2-gDNA-1</strain>
        <tissue evidence="1">Whole body</tissue>
    </source>
</reference>
<sequence length="155" mass="17918">INFHDFVYTESLQKRIKMFAINGLRNTSRLSGVIARTYSNSIVSTPPQVKVSTAVSRGFSCQIYVKLQLYSTTSNDQEIITLLYSEKLFLFFFIKQCYLSYPLEITWNITVLKSLDNFMKSDNLTNQINLRDIIENNIANLVNLKSEQSKNLIKK</sequence>
<organism evidence="1 2">
    <name type="scientific">Trachymyrmex septentrionalis</name>
    <dbReference type="NCBI Taxonomy" id="34720"/>
    <lineage>
        <taxon>Eukaryota</taxon>
        <taxon>Metazoa</taxon>
        <taxon>Ecdysozoa</taxon>
        <taxon>Arthropoda</taxon>
        <taxon>Hexapoda</taxon>
        <taxon>Insecta</taxon>
        <taxon>Pterygota</taxon>
        <taxon>Neoptera</taxon>
        <taxon>Endopterygota</taxon>
        <taxon>Hymenoptera</taxon>
        <taxon>Apocrita</taxon>
        <taxon>Aculeata</taxon>
        <taxon>Formicoidea</taxon>
        <taxon>Formicidae</taxon>
        <taxon>Myrmicinae</taxon>
        <taxon>Trachymyrmex</taxon>
    </lineage>
</organism>
<proteinExistence type="predicted"/>
<dbReference type="Proteomes" id="UP000078541">
    <property type="component" value="Unassembled WGS sequence"/>
</dbReference>
<accession>A0A195FVR0</accession>
<dbReference type="AlphaFoldDB" id="A0A195FVR0"/>